<dbReference type="InterPro" id="IPR041698">
    <property type="entry name" value="Methyltransf_25"/>
</dbReference>
<dbReference type="Proteomes" id="UP000236642">
    <property type="component" value="Unassembled WGS sequence"/>
</dbReference>
<organism evidence="2 3">
    <name type="scientific">Candidatus Thermoflexus japonica</name>
    <dbReference type="NCBI Taxonomy" id="2035417"/>
    <lineage>
        <taxon>Bacteria</taxon>
        <taxon>Bacillati</taxon>
        <taxon>Chloroflexota</taxon>
        <taxon>Thermoflexia</taxon>
        <taxon>Thermoflexales</taxon>
        <taxon>Thermoflexaceae</taxon>
        <taxon>Thermoflexus</taxon>
    </lineage>
</organism>
<dbReference type="Pfam" id="PF13649">
    <property type="entry name" value="Methyltransf_25"/>
    <property type="match status" value="1"/>
</dbReference>
<proteinExistence type="predicted"/>
<name>A0A2H5Y6G9_9CHLR</name>
<dbReference type="AlphaFoldDB" id="A0A2H5Y6G9"/>
<protein>
    <submittedName>
        <fullName evidence="2">Demethylmenaquinone methyltransferase</fullName>
        <ecNumber evidence="2">2.1.1.163</ecNumber>
    </submittedName>
</protein>
<accession>A0A2H5Y6G9</accession>
<comment type="caution">
    <text evidence="2">The sequence shown here is derived from an EMBL/GenBank/DDBJ whole genome shotgun (WGS) entry which is preliminary data.</text>
</comment>
<evidence type="ECO:0000313" key="3">
    <source>
        <dbReference type="Proteomes" id="UP000236642"/>
    </source>
</evidence>
<dbReference type="PANTHER" id="PTHR43591">
    <property type="entry name" value="METHYLTRANSFERASE"/>
    <property type="match status" value="1"/>
</dbReference>
<dbReference type="GO" id="GO:0032259">
    <property type="term" value="P:methylation"/>
    <property type="evidence" value="ECO:0007669"/>
    <property type="project" value="UniProtKB-KW"/>
</dbReference>
<dbReference type="EMBL" id="BEHY01000025">
    <property type="protein sequence ID" value="GBD09034.1"/>
    <property type="molecule type" value="Genomic_DNA"/>
</dbReference>
<dbReference type="Gene3D" id="3.40.50.150">
    <property type="entry name" value="Vaccinia Virus protein VP39"/>
    <property type="match status" value="1"/>
</dbReference>
<sequence>MAAHERRFDPHHRERLLDPARWAKWDPPRLLATLDLQPGASVVDLGCGPGFWTFPLAEIVGPEGVVWALDVSPEMLEALAARRPPPQVRRLRSELPRIDLPDTSVDAVWGAFVVHEVEPLDALMWEIHRVLRPGGRVGLLDWRPDAVSEEGPPRSHRVAPEVVRQALEAAGFHILPTGWQHEDAYLIRALRPSPQDSGSP</sequence>
<keyword evidence="2" id="KW-0808">Transferase</keyword>
<gene>
    <name evidence="2" type="primary">menG_3</name>
    <name evidence="2" type="ORF">HRbin22_01281</name>
</gene>
<dbReference type="EC" id="2.1.1.163" evidence="2"/>
<dbReference type="InterPro" id="IPR029063">
    <property type="entry name" value="SAM-dependent_MTases_sf"/>
</dbReference>
<reference evidence="3" key="1">
    <citation type="submission" date="2017-09" db="EMBL/GenBank/DDBJ databases">
        <title>Metaegenomics of thermophilic ammonia-oxidizing enrichment culture.</title>
        <authorList>
            <person name="Kato S."/>
            <person name="Suzuki K."/>
        </authorList>
    </citation>
    <scope>NUCLEOTIDE SEQUENCE [LARGE SCALE GENOMIC DNA]</scope>
</reference>
<evidence type="ECO:0000313" key="2">
    <source>
        <dbReference type="EMBL" id="GBD09034.1"/>
    </source>
</evidence>
<feature type="domain" description="Methyltransferase" evidence="1">
    <location>
        <begin position="42"/>
        <end position="135"/>
    </location>
</feature>
<keyword evidence="2" id="KW-0489">Methyltransferase</keyword>
<dbReference type="SUPFAM" id="SSF53335">
    <property type="entry name" value="S-adenosyl-L-methionine-dependent methyltransferases"/>
    <property type="match status" value="1"/>
</dbReference>
<dbReference type="GO" id="GO:0043770">
    <property type="term" value="F:demethylmenaquinone methyltransferase activity"/>
    <property type="evidence" value="ECO:0007669"/>
    <property type="project" value="UniProtKB-EC"/>
</dbReference>
<evidence type="ECO:0000259" key="1">
    <source>
        <dbReference type="Pfam" id="PF13649"/>
    </source>
</evidence>
<dbReference type="CDD" id="cd02440">
    <property type="entry name" value="AdoMet_MTases"/>
    <property type="match status" value="1"/>
</dbReference>